<evidence type="ECO:0000313" key="1">
    <source>
        <dbReference type="EMBL" id="QNT79413.1"/>
    </source>
</evidence>
<dbReference type="Proteomes" id="UP000516349">
    <property type="component" value="Chromosome"/>
</dbReference>
<protein>
    <submittedName>
        <fullName evidence="1">Uncharacterized protein</fullName>
    </submittedName>
</protein>
<accession>A0A7H1NUF3</accession>
<evidence type="ECO:0000313" key="2">
    <source>
        <dbReference type="Proteomes" id="UP000516349"/>
    </source>
</evidence>
<proteinExistence type="predicted"/>
<dbReference type="KEGG" id="ebla:JGUZn3_22120"/>
<sequence length="167" mass="18683">MSEREQLRRACKTLTTVAIDECGGLDATRCLLGVGQSTLSEYRLPHTSKVVPVDTAILLDQQTEHPYFLQLMARELNMGIIPIVPQKGILGKTIGEISRLSSEAISTSVEAMADGVYEIKEIEDMEQHFHRLLTVLERGIGILNRKRLDMRERGLTRIAVHDKGECP</sequence>
<dbReference type="RefSeq" id="WP_203413579.1">
    <property type="nucleotide sequence ID" value="NZ_CP060244.1"/>
</dbReference>
<gene>
    <name evidence="1" type="ORF">JGUZn3_22120</name>
</gene>
<dbReference type="EMBL" id="CP060244">
    <property type="protein sequence ID" value="QNT79413.1"/>
    <property type="molecule type" value="Genomic_DNA"/>
</dbReference>
<reference evidence="1 2" key="1">
    <citation type="submission" date="2020-08" db="EMBL/GenBank/DDBJ databases">
        <title>Complete genome sequence of Entomobacter blattae G55GP.</title>
        <authorList>
            <person name="Poehlein A."/>
            <person name="Guzman J."/>
            <person name="Daniel R."/>
            <person name="Vilcinskas A."/>
        </authorList>
    </citation>
    <scope>NUCLEOTIDE SEQUENCE [LARGE SCALE GENOMIC DNA]</scope>
    <source>
        <strain evidence="1 2">G55GP</strain>
    </source>
</reference>
<name>A0A7H1NUF3_9PROT</name>
<dbReference type="AlphaFoldDB" id="A0A7H1NUF3"/>
<organism evidence="1 2">
    <name type="scientific">Entomobacter blattae</name>
    <dbReference type="NCBI Taxonomy" id="2762277"/>
    <lineage>
        <taxon>Bacteria</taxon>
        <taxon>Pseudomonadati</taxon>
        <taxon>Pseudomonadota</taxon>
        <taxon>Alphaproteobacteria</taxon>
        <taxon>Acetobacterales</taxon>
        <taxon>Acetobacteraceae</taxon>
        <taxon>Entomobacter</taxon>
    </lineage>
</organism>
<keyword evidence="2" id="KW-1185">Reference proteome</keyword>